<evidence type="ECO:0000256" key="11">
    <source>
        <dbReference type="PIRSR" id="PIRSR600823-2"/>
    </source>
</evidence>
<feature type="binding site" evidence="12">
    <location>
        <position position="75"/>
    </location>
    <ligand>
        <name>Ca(2+)</name>
        <dbReference type="ChEBI" id="CHEBI:29108"/>
        <label>1</label>
    </ligand>
</feature>
<dbReference type="Pfam" id="PF00141">
    <property type="entry name" value="peroxidase"/>
    <property type="match status" value="1"/>
</dbReference>
<dbReference type="EMBL" id="NCVQ01000002">
    <property type="protein sequence ID" value="PWZ44695.1"/>
    <property type="molecule type" value="Genomic_DNA"/>
</dbReference>
<dbReference type="InterPro" id="IPR010255">
    <property type="entry name" value="Haem_peroxidase_sf"/>
</dbReference>
<feature type="binding site" description="axial binding residue" evidence="12">
    <location>
        <position position="198"/>
    </location>
    <ligand>
        <name>heme b</name>
        <dbReference type="ChEBI" id="CHEBI:60344"/>
    </ligand>
    <ligandPart>
        <name>Fe</name>
        <dbReference type="ChEBI" id="CHEBI:18248"/>
    </ligandPart>
</feature>
<protein>
    <submittedName>
        <fullName evidence="18">Peroxidase 2</fullName>
    </submittedName>
</protein>
<dbReference type="GO" id="GO:0042744">
    <property type="term" value="P:hydrogen peroxide catabolic process"/>
    <property type="evidence" value="ECO:0007669"/>
    <property type="project" value="UniProtKB-KW"/>
</dbReference>
<comment type="catalytic activity">
    <reaction evidence="1">
        <text>2 a phenolic donor + H2O2 = 2 a phenolic radical donor + 2 H2O</text>
        <dbReference type="Rhea" id="RHEA:56136"/>
        <dbReference type="ChEBI" id="CHEBI:15377"/>
        <dbReference type="ChEBI" id="CHEBI:16240"/>
        <dbReference type="ChEBI" id="CHEBI:139520"/>
        <dbReference type="ChEBI" id="CHEBI:139521"/>
        <dbReference type="EC" id="1.11.1.7"/>
    </reaction>
</comment>
<organism evidence="18">
    <name type="scientific">Zea mays</name>
    <name type="common">Maize</name>
    <dbReference type="NCBI Taxonomy" id="4577"/>
    <lineage>
        <taxon>Eukaryota</taxon>
        <taxon>Viridiplantae</taxon>
        <taxon>Streptophyta</taxon>
        <taxon>Embryophyta</taxon>
        <taxon>Tracheophyta</taxon>
        <taxon>Spermatophyta</taxon>
        <taxon>Magnoliopsida</taxon>
        <taxon>Liliopsida</taxon>
        <taxon>Poales</taxon>
        <taxon>Poaceae</taxon>
        <taxon>PACMAD clade</taxon>
        <taxon>Panicoideae</taxon>
        <taxon>Andropogonodae</taxon>
        <taxon>Andropogoneae</taxon>
        <taxon>Tripsacinae</taxon>
        <taxon>Zea</taxon>
    </lineage>
</organism>
<name>A0A3L6GCA1_MAIZE</name>
<dbReference type="GO" id="GO:0046872">
    <property type="term" value="F:metal ion binding"/>
    <property type="evidence" value="ECO:0007669"/>
    <property type="project" value="UniProtKB-KW"/>
</dbReference>
<feature type="signal peptide" evidence="16">
    <location>
        <begin position="1"/>
        <end position="27"/>
    </location>
</feature>
<dbReference type="PRINTS" id="PR00458">
    <property type="entry name" value="PEROXIDASE"/>
</dbReference>
<dbReference type="Proteomes" id="UP000251960">
    <property type="component" value="Chromosome 10"/>
</dbReference>
<comment type="cofactor">
    <cofactor evidence="12">
        <name>Ca(2+)</name>
        <dbReference type="ChEBI" id="CHEBI:29108"/>
    </cofactor>
    <text evidence="12">Binds 2 calcium ions per subunit.</text>
</comment>
<feature type="active site" description="Proton acceptor" evidence="10">
    <location>
        <position position="67"/>
    </location>
</feature>
<feature type="binding site" evidence="12">
    <location>
        <position position="71"/>
    </location>
    <ligand>
        <name>Ca(2+)</name>
        <dbReference type="ChEBI" id="CHEBI:29108"/>
        <label>1</label>
    </ligand>
</feature>
<keyword evidence="6 12" id="KW-0106">Calcium</keyword>
<proteinExistence type="inferred from homology"/>
<sequence>MAKLSAAAVVASLCCCCVLLAGKPAAANDGGFERTVFELVNAAIRGNSTVGGGDPRVGPALIRLLFHDCWVNGCDGSVLLDETPADGTDTEKKAGKSIGLGGFDVIDRIKAELLRSGDDASCADILAFAARDAVGVLSGGRIRYPVRRGRGDGVTSSSAAADAALPSHTPSGGFSELEANFAARGFGKGDLAALCGAHAVGVSHAASFADRLAPSVAAAGQINGTYRLALASRQELLPLTLNYSTATSESMSMSNNVRDTEPAFRAASSYSGVGVDTAARGALDNSYYTANLQNMVLLKSDWELTQDEHTLGRLVQYRDDADRWSEDFGKAMEKLSDLGPPVGARLEIRKKLSRQWLKGLKVGIVDIFAILHGFPDNVRTNQKGEFWVAIHYRRSMYPRLMSCHVKQRKFLLSFPIPTKYHYLMYFDSKLYVLIIRYSPMARCFTSWRTARERW</sequence>
<feature type="binding site" evidence="12">
    <location>
        <position position="73"/>
    </location>
    <ligand>
        <name>Ca(2+)</name>
        <dbReference type="ChEBI" id="CHEBI:29108"/>
        <label>1</label>
    </ligand>
</feature>
<dbReference type="GO" id="GO:0006979">
    <property type="term" value="P:response to oxidative stress"/>
    <property type="evidence" value="ECO:0007669"/>
    <property type="project" value="InterPro"/>
</dbReference>
<keyword evidence="9" id="KW-0376">Hydrogen peroxide</keyword>
<keyword evidence="16" id="KW-0732">Signal</keyword>
<dbReference type="PRINTS" id="PR00461">
    <property type="entry name" value="PLPEROXIDASE"/>
</dbReference>
<keyword evidence="7" id="KW-0560">Oxidoreductase</keyword>
<keyword evidence="8 12" id="KW-0408">Iron</keyword>
<feature type="chain" id="PRO_5018075100" evidence="16">
    <location>
        <begin position="28"/>
        <end position="454"/>
    </location>
</feature>
<evidence type="ECO:0000256" key="7">
    <source>
        <dbReference type="ARBA" id="ARBA00023002"/>
    </source>
</evidence>
<dbReference type="FunFam" id="1.10.420.10:FF:000016">
    <property type="entry name" value="Peroxidase"/>
    <property type="match status" value="1"/>
</dbReference>
<dbReference type="Gene3D" id="1.10.420.10">
    <property type="entry name" value="Peroxidase, domain 2"/>
    <property type="match status" value="1"/>
</dbReference>
<dbReference type="Gene3D" id="1.10.520.10">
    <property type="match status" value="1"/>
</dbReference>
<dbReference type="Gene3D" id="2.120.10.30">
    <property type="entry name" value="TolB, C-terminal domain"/>
    <property type="match status" value="1"/>
</dbReference>
<evidence type="ECO:0000256" key="2">
    <source>
        <dbReference type="ARBA" id="ARBA00004613"/>
    </source>
</evidence>
<evidence type="ECO:0000256" key="6">
    <source>
        <dbReference type="ARBA" id="ARBA00022837"/>
    </source>
</evidence>
<comment type="caution">
    <text evidence="18">The sequence shown here is derived from an EMBL/GenBank/DDBJ whole genome shotgun (WGS) entry which is preliminary data.</text>
</comment>
<feature type="binding site" evidence="12">
    <location>
        <position position="276"/>
    </location>
    <ligand>
        <name>Ca(2+)</name>
        <dbReference type="ChEBI" id="CHEBI:29108"/>
        <label>2</label>
    </ligand>
</feature>
<dbReference type="PANTHER" id="PTHR31235">
    <property type="entry name" value="PEROXIDASE 25-RELATED"/>
    <property type="match status" value="1"/>
</dbReference>
<evidence type="ECO:0000256" key="4">
    <source>
        <dbReference type="ARBA" id="ARBA00022617"/>
    </source>
</evidence>
<dbReference type="GO" id="GO:0140825">
    <property type="term" value="F:lactoperoxidase activity"/>
    <property type="evidence" value="ECO:0007669"/>
    <property type="project" value="UniProtKB-EC"/>
</dbReference>
<comment type="similarity">
    <text evidence="15">Belongs to the peroxidase family.</text>
</comment>
<feature type="binding site" evidence="11">
    <location>
        <position position="166"/>
    </location>
    <ligand>
        <name>substrate</name>
    </ligand>
</feature>
<keyword evidence="4" id="KW-0349">Heme</keyword>
<feature type="binding site" evidence="12">
    <location>
        <position position="284"/>
    </location>
    <ligand>
        <name>Ca(2+)</name>
        <dbReference type="ChEBI" id="CHEBI:29108"/>
        <label>2</label>
    </ligand>
</feature>
<dbReference type="InterPro" id="IPR002016">
    <property type="entry name" value="Haem_peroxidase"/>
</dbReference>
<feature type="disulfide bond" evidence="14">
    <location>
        <begin position="69"/>
        <end position="74"/>
    </location>
</feature>
<evidence type="ECO:0000256" key="15">
    <source>
        <dbReference type="RuleBase" id="RU004241"/>
    </source>
</evidence>
<comment type="cofactor">
    <cofactor evidence="12">
        <name>heme b</name>
        <dbReference type="ChEBI" id="CHEBI:60344"/>
    </cofactor>
    <text evidence="12">Binds 1 heme b (iron(II)-protoporphyrin IX) group per subunit.</text>
</comment>
<reference evidence="18" key="1">
    <citation type="journal article" date="2018" name="Nat. Genet.">
        <title>Extensive intraspecific gene order and gene structural variations between Mo17 and other maize genomes.</title>
        <authorList>
            <person name="Sun S."/>
            <person name="Zhou Y."/>
            <person name="Chen J."/>
            <person name="Shi J."/>
            <person name="Zhao H."/>
            <person name="Zhao H."/>
            <person name="Song W."/>
            <person name="Zhang M."/>
            <person name="Cui Y."/>
            <person name="Dong X."/>
            <person name="Liu H."/>
            <person name="Ma X."/>
            <person name="Jiao Y."/>
            <person name="Wang B."/>
            <person name="Wei X."/>
            <person name="Stein J.C."/>
            <person name="Glaubitz J.C."/>
            <person name="Lu F."/>
            <person name="Yu G."/>
            <person name="Liang C."/>
            <person name="Fengler K."/>
            <person name="Li B."/>
            <person name="Rafalski A."/>
            <person name="Schnable P.S."/>
            <person name="Ware D.H."/>
            <person name="Buckler E.S."/>
            <person name="Lai J."/>
        </authorList>
    </citation>
    <scope>NUCLEOTIDE SEQUENCE [LARGE SCALE GENOMIC DNA]</scope>
    <source>
        <tissue evidence="18">Seedling</tissue>
    </source>
</reference>
<dbReference type="GO" id="GO:0020037">
    <property type="term" value="F:heme binding"/>
    <property type="evidence" value="ECO:0007669"/>
    <property type="project" value="InterPro"/>
</dbReference>
<evidence type="ECO:0000256" key="8">
    <source>
        <dbReference type="ARBA" id="ARBA00023004"/>
    </source>
</evidence>
<dbReference type="GO" id="GO:0005576">
    <property type="term" value="C:extracellular region"/>
    <property type="evidence" value="ECO:0007669"/>
    <property type="project" value="UniProtKB-SubCell"/>
</dbReference>
<dbReference type="InterPro" id="IPR011042">
    <property type="entry name" value="6-blade_b-propeller_TolB-like"/>
</dbReference>
<evidence type="ECO:0000256" key="13">
    <source>
        <dbReference type="PIRSR" id="PIRSR600823-4"/>
    </source>
</evidence>
<dbReference type="ExpressionAtlas" id="A0A3L6GCA1">
    <property type="expression patterns" value="baseline and differential"/>
</dbReference>
<keyword evidence="3 18" id="KW-0575">Peroxidase</keyword>
<feature type="site" description="Transition state stabilizer" evidence="13">
    <location>
        <position position="63"/>
    </location>
</feature>
<evidence type="ECO:0000256" key="9">
    <source>
        <dbReference type="ARBA" id="ARBA00023324"/>
    </source>
</evidence>
<accession>A0A3L6GCA1</accession>
<feature type="binding site" evidence="12">
    <location>
        <position position="77"/>
    </location>
    <ligand>
        <name>Ca(2+)</name>
        <dbReference type="ChEBI" id="CHEBI:29108"/>
        <label>1</label>
    </ligand>
</feature>
<gene>
    <name evidence="18" type="primary">PER2_7</name>
    <name evidence="18" type="ORF">Zm00014a_037995</name>
</gene>
<evidence type="ECO:0000313" key="18">
    <source>
        <dbReference type="EMBL" id="PWZ44695.1"/>
    </source>
</evidence>
<evidence type="ECO:0000256" key="3">
    <source>
        <dbReference type="ARBA" id="ARBA00022559"/>
    </source>
</evidence>
<evidence type="ECO:0000256" key="1">
    <source>
        <dbReference type="ARBA" id="ARBA00000189"/>
    </source>
</evidence>
<evidence type="ECO:0000256" key="16">
    <source>
        <dbReference type="SAM" id="SignalP"/>
    </source>
</evidence>
<evidence type="ECO:0000256" key="10">
    <source>
        <dbReference type="PIRSR" id="PIRSR600823-1"/>
    </source>
</evidence>
<dbReference type="InterPro" id="IPR000823">
    <property type="entry name" value="Peroxidase_pln"/>
</dbReference>
<evidence type="ECO:0000256" key="12">
    <source>
        <dbReference type="PIRSR" id="PIRSR600823-3"/>
    </source>
</evidence>
<evidence type="ECO:0000256" key="14">
    <source>
        <dbReference type="PIRSR" id="PIRSR600823-5"/>
    </source>
</evidence>
<comment type="subcellular location">
    <subcellularLocation>
        <location evidence="2">Secreted</location>
    </subcellularLocation>
</comment>
<dbReference type="AlphaFoldDB" id="A0A3L6GCA1"/>
<feature type="domain" description="Plant heme peroxidase family profile" evidence="17">
    <location>
        <begin position="54"/>
        <end position="350"/>
    </location>
</feature>
<keyword evidence="5 12" id="KW-0479">Metal-binding</keyword>
<keyword evidence="14" id="KW-1015">Disulfide bond</keyword>
<feature type="binding site" evidence="12">
    <location>
        <position position="68"/>
    </location>
    <ligand>
        <name>Ca(2+)</name>
        <dbReference type="ChEBI" id="CHEBI:29108"/>
        <label>1</label>
    </ligand>
</feature>
<dbReference type="InterPro" id="IPR019794">
    <property type="entry name" value="Peroxidases_AS"/>
</dbReference>
<dbReference type="SUPFAM" id="SSF48113">
    <property type="entry name" value="Heme-dependent peroxidases"/>
    <property type="match status" value="1"/>
</dbReference>
<evidence type="ECO:0000256" key="5">
    <source>
        <dbReference type="ARBA" id="ARBA00022723"/>
    </source>
</evidence>
<dbReference type="PROSITE" id="PS00436">
    <property type="entry name" value="PEROXIDASE_2"/>
    <property type="match status" value="1"/>
</dbReference>
<evidence type="ECO:0000259" key="17">
    <source>
        <dbReference type="PROSITE" id="PS50873"/>
    </source>
</evidence>
<dbReference type="PROSITE" id="PS50873">
    <property type="entry name" value="PEROXIDASE_4"/>
    <property type="match status" value="1"/>
</dbReference>